<dbReference type="RefSeq" id="XP_007393982.1">
    <property type="nucleotide sequence ID" value="XM_007393920.1"/>
</dbReference>
<dbReference type="Proteomes" id="UP000008370">
    <property type="component" value="Unassembled WGS sequence"/>
</dbReference>
<dbReference type="OrthoDB" id="6513042at2759"/>
<organism evidence="1 2">
    <name type="scientific">Phanerochaete carnosa (strain HHB-10118-sp)</name>
    <name type="common">White-rot fungus</name>
    <name type="synonym">Peniophora carnosa</name>
    <dbReference type="NCBI Taxonomy" id="650164"/>
    <lineage>
        <taxon>Eukaryota</taxon>
        <taxon>Fungi</taxon>
        <taxon>Dikarya</taxon>
        <taxon>Basidiomycota</taxon>
        <taxon>Agaricomycotina</taxon>
        <taxon>Agaricomycetes</taxon>
        <taxon>Polyporales</taxon>
        <taxon>Phanerochaetaceae</taxon>
        <taxon>Phanerochaete</taxon>
    </lineage>
</organism>
<gene>
    <name evidence="1" type="ORF">PHACADRAFT_253168</name>
</gene>
<dbReference type="KEGG" id="pco:PHACADRAFT_253168"/>
<protein>
    <submittedName>
        <fullName evidence="1">Uncharacterized protein</fullName>
    </submittedName>
</protein>
<proteinExistence type="predicted"/>
<accession>K5V7D2</accession>
<dbReference type="GeneID" id="18915692"/>
<evidence type="ECO:0000313" key="2">
    <source>
        <dbReference type="Proteomes" id="UP000008370"/>
    </source>
</evidence>
<name>K5V7D2_PHACS</name>
<dbReference type="InParanoid" id="K5V7D2"/>
<dbReference type="AlphaFoldDB" id="K5V7D2"/>
<sequence>MDWDPEIFDRLAFEDHLDDLGILGDHAVDELLVRTTENTRSGNEFGFKPTHLNIGTLKGHTFYSGFDSRVERNGLNIQKPTGEPLPSSFWIRFKEEVVPKPVSSHSYQF</sequence>
<evidence type="ECO:0000313" key="1">
    <source>
        <dbReference type="EMBL" id="EKM58681.1"/>
    </source>
</evidence>
<keyword evidence="2" id="KW-1185">Reference proteome</keyword>
<dbReference type="HOGENOM" id="CLU_2184887_0_0_1"/>
<dbReference type="EMBL" id="JH930470">
    <property type="protein sequence ID" value="EKM58681.1"/>
    <property type="molecule type" value="Genomic_DNA"/>
</dbReference>
<reference evidence="1 2" key="1">
    <citation type="journal article" date="2012" name="BMC Genomics">
        <title>Comparative genomics of the white-rot fungi, Phanerochaete carnosa and P. chrysosporium, to elucidate the genetic basis of the distinct wood types they colonize.</title>
        <authorList>
            <person name="Suzuki H."/>
            <person name="MacDonald J."/>
            <person name="Syed K."/>
            <person name="Salamov A."/>
            <person name="Hori C."/>
            <person name="Aerts A."/>
            <person name="Henrissat B."/>
            <person name="Wiebenga A."/>
            <person name="vanKuyk P.A."/>
            <person name="Barry K."/>
            <person name="Lindquist E."/>
            <person name="LaButti K."/>
            <person name="Lapidus A."/>
            <person name="Lucas S."/>
            <person name="Coutinho P."/>
            <person name="Gong Y."/>
            <person name="Samejima M."/>
            <person name="Mahadevan R."/>
            <person name="Abou-Zaid M."/>
            <person name="de Vries R.P."/>
            <person name="Igarashi K."/>
            <person name="Yadav J.S."/>
            <person name="Grigoriev I.V."/>
            <person name="Master E.R."/>
        </authorList>
    </citation>
    <scope>NUCLEOTIDE SEQUENCE [LARGE SCALE GENOMIC DNA]</scope>
    <source>
        <strain evidence="1 2">HHB-10118-sp</strain>
    </source>
</reference>